<dbReference type="OrthoDB" id="8457242at2"/>
<evidence type="ECO:0000313" key="2">
    <source>
        <dbReference type="EMBL" id="SEN57069.1"/>
    </source>
</evidence>
<accession>A0A1H8HLN9</accession>
<dbReference type="EMBL" id="FOCL01000003">
    <property type="protein sequence ID" value="SEN57069.1"/>
    <property type="molecule type" value="Genomic_DNA"/>
</dbReference>
<protein>
    <submittedName>
        <fullName evidence="2">Pectate lyase superfamily protein</fullName>
    </submittedName>
</protein>
<gene>
    <name evidence="2" type="ORF">SAMN05192574_103551</name>
</gene>
<dbReference type="RefSeq" id="WP_091210865.1">
    <property type="nucleotide sequence ID" value="NZ_FOCL01000003.1"/>
</dbReference>
<dbReference type="InterPro" id="IPR011050">
    <property type="entry name" value="Pectin_lyase_fold/virulence"/>
</dbReference>
<evidence type="ECO:0000313" key="3">
    <source>
        <dbReference type="Proteomes" id="UP000198942"/>
    </source>
</evidence>
<organism evidence="2 3">
    <name type="scientific">Mucilaginibacter gossypiicola</name>
    <dbReference type="NCBI Taxonomy" id="551995"/>
    <lineage>
        <taxon>Bacteria</taxon>
        <taxon>Pseudomonadati</taxon>
        <taxon>Bacteroidota</taxon>
        <taxon>Sphingobacteriia</taxon>
        <taxon>Sphingobacteriales</taxon>
        <taxon>Sphingobacteriaceae</taxon>
        <taxon>Mucilaginibacter</taxon>
    </lineage>
</organism>
<dbReference type="Gene3D" id="2.160.20.10">
    <property type="entry name" value="Single-stranded right-handed beta-helix, Pectin lyase-like"/>
    <property type="match status" value="1"/>
</dbReference>
<name>A0A1H8HLN9_9SPHI</name>
<keyword evidence="2" id="KW-0456">Lyase</keyword>
<reference evidence="3" key="1">
    <citation type="submission" date="2016-10" db="EMBL/GenBank/DDBJ databases">
        <authorList>
            <person name="Varghese N."/>
            <person name="Submissions S."/>
        </authorList>
    </citation>
    <scope>NUCLEOTIDE SEQUENCE [LARGE SCALE GENOMIC DNA]</scope>
    <source>
        <strain evidence="3">Gh-48</strain>
    </source>
</reference>
<dbReference type="Proteomes" id="UP000198942">
    <property type="component" value="Unassembled WGS sequence"/>
</dbReference>
<dbReference type="GO" id="GO:0016788">
    <property type="term" value="F:hydrolase activity, acting on ester bonds"/>
    <property type="evidence" value="ECO:0007669"/>
    <property type="project" value="UniProtKB-ARBA"/>
</dbReference>
<dbReference type="SUPFAM" id="SSF51126">
    <property type="entry name" value="Pectin lyase-like"/>
    <property type="match status" value="1"/>
</dbReference>
<keyword evidence="3" id="KW-1185">Reference proteome</keyword>
<dbReference type="InterPro" id="IPR036514">
    <property type="entry name" value="SGNH_hydro_sf"/>
</dbReference>
<dbReference type="Gene3D" id="3.40.50.1110">
    <property type="entry name" value="SGNH hydrolase"/>
    <property type="match status" value="1"/>
</dbReference>
<sequence>MANDKKISELPIAETISASDRSILISNNADYQFDFATLLQFINSGLNAGANLTFGPVLPQNTTGKNGDVFINTSAGSFAQKIAGVWTIVYTIATGSSTDTTVLYGTANPGTGTGNNGDTFINTLSGIFYKKTGGSWNQVFSMQTGPQGPQGTSGTNGTNGTNGKSILNGTTNPANSLGTDGDFYINTSSYYFFGPKNAGIWGTGISLIVSGVQFEETANKNVPDGYAGLDSSGKIASAQLPSYVDDVIEVTNYASLPTSGETGKIYITTDTNNEYRWSGSAYIQIVASPGTTDAVPEGTTNKYFTLSRVLNAVLTGIGFGNASAISATDSILQALGKLQAQITGLFKIPGGGTSGQILAKNSSADGDLHWINAPSGSGSGGSSEPSGQIKSFRVDYGAVGDGVTDDTAAVNAALAAEKVIEDSGDFFVTSIPINKYGTKIQGNVRILRNSPNGNAVKQQLNSYADTNQHVFGTEYLSSFHKKLKANMSAASPTAVKVVFSGDSTTYGANDGADTAIDQALTYLASKDYIPAVTFVSNSHSGGTAQTWLNSWLSEDLSITPDVLVLRWGINDMPYLTPQQLVDIIDTGLNTIRSNSSFTKDKLAIVLCTMNTTTDDNVGHKGEFFFEEYNRGLRELARKYACCFMDIYAMWQDARNGQDYFTPNDLSRPNELLHPGRSLKILIACKTYDILFPEYFRGGSIVDLGASGRLASTSPNAYRAGITYEYVDSANGYPTSGFCTTQKMIGGGFTLYRQEITIFSGSNNANRVYVRVGWGAGAGSWQDWYILEPLKTQVAYFGSNDGSISIDKVWSTYPEGISLDIVTTSGGWPVNGLLTTRKYNGYINQTLIDAGGTREFVRGYYAALGTFKEVTIT</sequence>
<dbReference type="AlphaFoldDB" id="A0A1H8HLN9"/>
<feature type="domain" description="SGNH hydrolase-type esterase" evidence="1">
    <location>
        <begin position="501"/>
        <end position="675"/>
    </location>
</feature>
<dbReference type="Pfam" id="PF13472">
    <property type="entry name" value="Lipase_GDSL_2"/>
    <property type="match status" value="1"/>
</dbReference>
<dbReference type="GO" id="GO:0016829">
    <property type="term" value="F:lyase activity"/>
    <property type="evidence" value="ECO:0007669"/>
    <property type="project" value="UniProtKB-KW"/>
</dbReference>
<evidence type="ECO:0000259" key="1">
    <source>
        <dbReference type="Pfam" id="PF13472"/>
    </source>
</evidence>
<dbReference type="InterPro" id="IPR013830">
    <property type="entry name" value="SGNH_hydro"/>
</dbReference>
<proteinExistence type="predicted"/>
<dbReference type="CDD" id="cd00229">
    <property type="entry name" value="SGNH_hydrolase"/>
    <property type="match status" value="1"/>
</dbReference>
<dbReference type="STRING" id="551995.SAMN05192574_103551"/>
<dbReference type="SUPFAM" id="SSF52266">
    <property type="entry name" value="SGNH hydrolase"/>
    <property type="match status" value="1"/>
</dbReference>
<dbReference type="InterPro" id="IPR012334">
    <property type="entry name" value="Pectin_lyas_fold"/>
</dbReference>